<dbReference type="Pfam" id="PF00582">
    <property type="entry name" value="Usp"/>
    <property type="match status" value="1"/>
</dbReference>
<reference evidence="3 4" key="1">
    <citation type="submission" date="2017-04" db="EMBL/GenBank/DDBJ databases">
        <title>Novel microbial lineages endemic to geothermal iron-oxide mats fill important gaps in the evolutionary history of Archaea.</title>
        <authorList>
            <person name="Jay Z.J."/>
            <person name="Beam J.P."/>
            <person name="Dlakic M."/>
            <person name="Rusch D.B."/>
            <person name="Kozubal M.A."/>
            <person name="Inskeep W.P."/>
        </authorList>
    </citation>
    <scope>NUCLEOTIDE SEQUENCE [LARGE SCALE GENOMIC DNA]</scope>
    <source>
        <strain evidence="3">OSP_D</strain>
    </source>
</reference>
<comment type="caution">
    <text evidence="3">The sequence shown here is derived from an EMBL/GenBank/DDBJ whole genome shotgun (WGS) entry which is preliminary data.</text>
</comment>
<evidence type="ECO:0000313" key="3">
    <source>
        <dbReference type="EMBL" id="PSN83456.1"/>
    </source>
</evidence>
<sequence>MEDKLFKRVLVAVDGSENSKRALNIAIEIAKAFSSELFVINVVPPPVYYGDTMGSPVPLPAIQEYYNYAQNASKKLVEDSVEECRKKGVDAKGFSVDGVSSVVDAIVQFAEKEKVELIVVGTRGLSGLKKLILGSVSSGVVSQAPCSVLVVK</sequence>
<feature type="domain" description="UspA" evidence="2">
    <location>
        <begin position="6"/>
        <end position="152"/>
    </location>
</feature>
<dbReference type="PANTHER" id="PTHR46268">
    <property type="entry name" value="STRESS RESPONSE PROTEIN NHAX"/>
    <property type="match status" value="1"/>
</dbReference>
<dbReference type="InterPro" id="IPR006016">
    <property type="entry name" value="UspA"/>
</dbReference>
<accession>A0A2R6AAR2</accession>
<dbReference type="CDD" id="cd00293">
    <property type="entry name" value="USP-like"/>
    <property type="match status" value="1"/>
</dbReference>
<dbReference type="PANTHER" id="PTHR46268:SF6">
    <property type="entry name" value="UNIVERSAL STRESS PROTEIN UP12"/>
    <property type="match status" value="1"/>
</dbReference>
<evidence type="ECO:0000256" key="1">
    <source>
        <dbReference type="ARBA" id="ARBA00008791"/>
    </source>
</evidence>
<dbReference type="PRINTS" id="PR01438">
    <property type="entry name" value="UNVRSLSTRESS"/>
</dbReference>
<evidence type="ECO:0000313" key="4">
    <source>
        <dbReference type="Proteomes" id="UP000240880"/>
    </source>
</evidence>
<dbReference type="EMBL" id="NEXC01000023">
    <property type="protein sequence ID" value="PSN83456.1"/>
    <property type="molecule type" value="Genomic_DNA"/>
</dbReference>
<proteinExistence type="inferred from homology"/>
<dbReference type="AlphaFoldDB" id="A0A2R6AAR2"/>
<gene>
    <name evidence="3" type="ORF">B9Q01_04570</name>
</gene>
<comment type="similarity">
    <text evidence="1">Belongs to the universal stress protein A family.</text>
</comment>
<dbReference type="InterPro" id="IPR014729">
    <property type="entry name" value="Rossmann-like_a/b/a_fold"/>
</dbReference>
<dbReference type="SUPFAM" id="SSF52402">
    <property type="entry name" value="Adenine nucleotide alpha hydrolases-like"/>
    <property type="match status" value="1"/>
</dbReference>
<dbReference type="Proteomes" id="UP000240880">
    <property type="component" value="Unassembled WGS sequence"/>
</dbReference>
<organism evidence="3 4">
    <name type="scientific">Candidatus Marsarchaeota G1 archaeon OSP_D</name>
    <dbReference type="NCBI Taxonomy" id="1978155"/>
    <lineage>
        <taxon>Archaea</taxon>
        <taxon>Candidatus Marsarchaeota</taxon>
        <taxon>Candidatus Marsarchaeota group 1</taxon>
    </lineage>
</organism>
<name>A0A2R6AAR2_9ARCH</name>
<protein>
    <recommendedName>
        <fullName evidence="2">UspA domain-containing protein</fullName>
    </recommendedName>
</protein>
<evidence type="ECO:0000259" key="2">
    <source>
        <dbReference type="Pfam" id="PF00582"/>
    </source>
</evidence>
<dbReference type="InterPro" id="IPR006015">
    <property type="entry name" value="Universal_stress_UspA"/>
</dbReference>
<dbReference type="Gene3D" id="3.40.50.620">
    <property type="entry name" value="HUPs"/>
    <property type="match status" value="1"/>
</dbReference>